<dbReference type="Gene3D" id="3.40.605.10">
    <property type="entry name" value="Aldehyde Dehydrogenase, Chain A, domain 1"/>
    <property type="match status" value="1"/>
</dbReference>
<keyword evidence="4 7" id="KW-0521">NADP</keyword>
<feature type="domain" description="Aldehyde dehydrogenase" evidence="8">
    <location>
        <begin position="22"/>
        <end position="294"/>
    </location>
</feature>
<dbReference type="UniPathway" id="UPA00098">
    <property type="reaction ID" value="UER00360"/>
</dbReference>
<evidence type="ECO:0000313" key="10">
    <source>
        <dbReference type="Proteomes" id="UP000287243"/>
    </source>
</evidence>
<dbReference type="PROSITE" id="PS01223">
    <property type="entry name" value="PROA"/>
    <property type="match status" value="1"/>
</dbReference>
<protein>
    <recommendedName>
        <fullName evidence="7">Gamma-glutamyl phosphate reductase</fullName>
        <shortName evidence="7">GPR</shortName>
        <ecNumber evidence="7">1.2.1.41</ecNumber>
    </recommendedName>
    <alternativeName>
        <fullName evidence="7">Glutamate-5-semialdehyde dehydrogenase</fullName>
    </alternativeName>
    <alternativeName>
        <fullName evidence="7">Glutamyl-gamma-semialdehyde dehydrogenase</fullName>
        <shortName evidence="7">GSA dehydrogenase</shortName>
    </alternativeName>
</protein>
<dbReference type="GO" id="GO:0005737">
    <property type="term" value="C:cytoplasm"/>
    <property type="evidence" value="ECO:0007669"/>
    <property type="project" value="UniProtKB-SubCell"/>
</dbReference>
<dbReference type="KEGG" id="vai:BU251_05545"/>
<evidence type="ECO:0000256" key="7">
    <source>
        <dbReference type="HAMAP-Rule" id="MF_00412"/>
    </source>
</evidence>
<gene>
    <name evidence="7" type="primary">proA</name>
    <name evidence="9" type="ORF">BU251_05545</name>
</gene>
<keyword evidence="10" id="KW-1185">Reference proteome</keyword>
<comment type="catalytic activity">
    <reaction evidence="6 7">
        <text>L-glutamate 5-semialdehyde + phosphate + NADP(+) = L-glutamyl 5-phosphate + NADPH + H(+)</text>
        <dbReference type="Rhea" id="RHEA:19541"/>
        <dbReference type="ChEBI" id="CHEBI:15378"/>
        <dbReference type="ChEBI" id="CHEBI:43474"/>
        <dbReference type="ChEBI" id="CHEBI:57783"/>
        <dbReference type="ChEBI" id="CHEBI:58066"/>
        <dbReference type="ChEBI" id="CHEBI:58274"/>
        <dbReference type="ChEBI" id="CHEBI:58349"/>
        <dbReference type="EC" id="1.2.1.41"/>
    </reaction>
</comment>
<dbReference type="InterPro" id="IPR016163">
    <property type="entry name" value="Ald_DH_C"/>
</dbReference>
<dbReference type="PIRSF" id="PIRSF000151">
    <property type="entry name" value="GPR"/>
    <property type="match status" value="1"/>
</dbReference>
<dbReference type="PANTHER" id="PTHR11063:SF8">
    <property type="entry name" value="DELTA-1-PYRROLINE-5-CARBOXYLATE SYNTHASE"/>
    <property type="match status" value="1"/>
</dbReference>
<name>A0A410P4T5_VELA1</name>
<comment type="subcellular location">
    <subcellularLocation>
        <location evidence="7">Cytoplasm</location>
    </subcellularLocation>
</comment>
<dbReference type="InterPro" id="IPR012134">
    <property type="entry name" value="Glu-5-SA_DH"/>
</dbReference>
<keyword evidence="3 7" id="KW-0641">Proline biosynthesis</keyword>
<dbReference type="EC" id="1.2.1.41" evidence="7"/>
<dbReference type="InterPro" id="IPR020593">
    <property type="entry name" value="G-glutamylP_reductase_CS"/>
</dbReference>
<dbReference type="RefSeq" id="WP_128699977.1">
    <property type="nucleotide sequence ID" value="NZ_CP019384.1"/>
</dbReference>
<evidence type="ECO:0000256" key="2">
    <source>
        <dbReference type="ARBA" id="ARBA00022605"/>
    </source>
</evidence>
<evidence type="ECO:0000256" key="6">
    <source>
        <dbReference type="ARBA" id="ARBA00049024"/>
    </source>
</evidence>
<dbReference type="InterPro" id="IPR015590">
    <property type="entry name" value="Aldehyde_DH_dom"/>
</dbReference>
<dbReference type="CDD" id="cd07079">
    <property type="entry name" value="ALDH_F18-19_ProA-GPR"/>
    <property type="match status" value="1"/>
</dbReference>
<dbReference type="HAMAP" id="MF_00412">
    <property type="entry name" value="ProA"/>
    <property type="match status" value="1"/>
</dbReference>
<keyword evidence="2 7" id="KW-0028">Amino-acid biosynthesis</keyword>
<dbReference type="GO" id="GO:0004350">
    <property type="term" value="F:glutamate-5-semialdehyde dehydrogenase activity"/>
    <property type="evidence" value="ECO:0007669"/>
    <property type="project" value="UniProtKB-UniRule"/>
</dbReference>
<dbReference type="Gene3D" id="3.40.309.10">
    <property type="entry name" value="Aldehyde Dehydrogenase, Chain A, domain 2"/>
    <property type="match status" value="1"/>
</dbReference>
<evidence type="ECO:0000256" key="4">
    <source>
        <dbReference type="ARBA" id="ARBA00022857"/>
    </source>
</evidence>
<dbReference type="InterPro" id="IPR016161">
    <property type="entry name" value="Ald_DH/histidinol_DH"/>
</dbReference>
<dbReference type="FunFam" id="3.40.309.10:FF:000006">
    <property type="entry name" value="Gamma-glutamyl phosphate reductase"/>
    <property type="match status" value="1"/>
</dbReference>
<keyword evidence="5 7" id="KW-0560">Oxidoreductase</keyword>
<organism evidence="9 10">
    <name type="scientific">Velamenicoccus archaeovorus</name>
    <dbReference type="NCBI Taxonomy" id="1930593"/>
    <lineage>
        <taxon>Bacteria</taxon>
        <taxon>Pseudomonadati</taxon>
        <taxon>Candidatus Omnitrophota</taxon>
        <taxon>Candidatus Velamenicoccus</taxon>
    </lineage>
</organism>
<comment type="pathway">
    <text evidence="1 7">Amino-acid biosynthesis; L-proline biosynthesis; L-glutamate 5-semialdehyde from L-glutamate: step 2/2.</text>
</comment>
<evidence type="ECO:0000256" key="5">
    <source>
        <dbReference type="ARBA" id="ARBA00023002"/>
    </source>
</evidence>
<evidence type="ECO:0000256" key="3">
    <source>
        <dbReference type="ARBA" id="ARBA00022650"/>
    </source>
</evidence>
<dbReference type="OrthoDB" id="9809970at2"/>
<comment type="function">
    <text evidence="7">Catalyzes the NADPH-dependent reduction of L-glutamate 5-phosphate into L-glutamate 5-semialdehyde and phosphate. The product spontaneously undergoes cyclization to form 1-pyrroline-5-carboxylate.</text>
</comment>
<keyword evidence="7" id="KW-0963">Cytoplasm</keyword>
<evidence type="ECO:0000313" key="9">
    <source>
        <dbReference type="EMBL" id="QAT17227.1"/>
    </source>
</evidence>
<dbReference type="GO" id="GO:0055129">
    <property type="term" value="P:L-proline biosynthetic process"/>
    <property type="evidence" value="ECO:0007669"/>
    <property type="project" value="UniProtKB-UniRule"/>
</dbReference>
<dbReference type="InterPro" id="IPR000965">
    <property type="entry name" value="GPR_dom"/>
</dbReference>
<dbReference type="PANTHER" id="PTHR11063">
    <property type="entry name" value="GLUTAMATE SEMIALDEHYDE DEHYDROGENASE"/>
    <property type="match status" value="1"/>
</dbReference>
<dbReference type="AlphaFoldDB" id="A0A410P4T5"/>
<dbReference type="InterPro" id="IPR016162">
    <property type="entry name" value="Ald_DH_N"/>
</dbReference>
<dbReference type="Pfam" id="PF00171">
    <property type="entry name" value="Aldedh"/>
    <property type="match status" value="1"/>
</dbReference>
<proteinExistence type="inferred from homology"/>
<dbReference type="Proteomes" id="UP000287243">
    <property type="component" value="Chromosome"/>
</dbReference>
<accession>A0A410P4T5</accession>
<evidence type="ECO:0000256" key="1">
    <source>
        <dbReference type="ARBA" id="ARBA00004985"/>
    </source>
</evidence>
<dbReference type="SUPFAM" id="SSF53720">
    <property type="entry name" value="ALDH-like"/>
    <property type="match status" value="1"/>
</dbReference>
<comment type="similarity">
    <text evidence="7">Belongs to the gamma-glutamyl phosphate reductase family.</text>
</comment>
<sequence>MRRTKKTKSPALERNLARMAFRAREASRVLASLSTKKKNEVLCAMGSALLEHMGAILEANKKDVARAAKKGLSKAFLERLTLNEKRVCEMAESLGEVSKLEDPVGAEIKTWSRPNGLLISKVRVPIGVILVIYESRPNVTSDCIGLCFKSGNAVILKGGSDAIGSNAAIFGILQKVVEREGIPADAINFVKTTDRRAVDMLLQMDQQINLVMPRGGEALIREVRDKSKIPVIKHYKGVCHIFVDKSADAAMAQKIVLNAKVQRPAVCNAVETLLVHQDIAGSFLPVMAEALQRAGVEIRGCRRTRQIVRGIGRATEADWYAEYLDLILSVKVVKDVREAIDHINRYGSSHSDAIVTQDQQNAELFLKDVDSACVYVNASTRFTDGYQFGLGAEIGISTDRLHARGPMGLEELTTYKYEIRGTGQIRE</sequence>
<reference evidence="9 10" key="1">
    <citation type="submission" date="2017-01" db="EMBL/GenBank/DDBJ databases">
        <title>First insights into the biology of 'candidatus Vampirococcus archaeovorus'.</title>
        <authorList>
            <person name="Kizina J."/>
            <person name="Jordan S."/>
            <person name="Stueber K."/>
            <person name="Reinhardt R."/>
            <person name="Harder J."/>
        </authorList>
    </citation>
    <scope>NUCLEOTIDE SEQUENCE [LARGE SCALE GENOMIC DNA]</scope>
    <source>
        <strain evidence="9 10">LiM</strain>
    </source>
</reference>
<evidence type="ECO:0000259" key="8">
    <source>
        <dbReference type="Pfam" id="PF00171"/>
    </source>
</evidence>
<dbReference type="GO" id="GO:0050661">
    <property type="term" value="F:NADP binding"/>
    <property type="evidence" value="ECO:0007669"/>
    <property type="project" value="InterPro"/>
</dbReference>
<dbReference type="NCBIfam" id="TIGR00407">
    <property type="entry name" value="proA"/>
    <property type="match status" value="1"/>
</dbReference>
<dbReference type="NCBIfam" id="NF001221">
    <property type="entry name" value="PRK00197.1"/>
    <property type="match status" value="1"/>
</dbReference>
<dbReference type="EMBL" id="CP019384">
    <property type="protein sequence ID" value="QAT17227.1"/>
    <property type="molecule type" value="Genomic_DNA"/>
</dbReference>